<comment type="caution">
    <text evidence="3">The sequence shown here is derived from an EMBL/GenBank/DDBJ whole genome shotgun (WGS) entry which is preliminary data.</text>
</comment>
<evidence type="ECO:0000259" key="2">
    <source>
        <dbReference type="Pfam" id="PF08327"/>
    </source>
</evidence>
<dbReference type="AlphaFoldDB" id="A0A840HXZ5"/>
<dbReference type="SUPFAM" id="SSF55961">
    <property type="entry name" value="Bet v1-like"/>
    <property type="match status" value="1"/>
</dbReference>
<accession>A0A840HXZ5</accession>
<evidence type="ECO:0000313" key="3">
    <source>
        <dbReference type="EMBL" id="MBB4642985.1"/>
    </source>
</evidence>
<name>A0A840HXZ5_9SPHN</name>
<dbReference type="Gene3D" id="3.30.530.20">
    <property type="match status" value="1"/>
</dbReference>
<sequence length="143" mass="16185">MPTEQYFEVSCSPDRAFDGFTDRAKIVDWWGDPNVYKTVSWTADLRDGGSWRAEFEAPDGARFGAEGMYVSIDRPTRLEWTWKADWEPEVEKTIHMSFIPSPAGTKMIVATEGHLSAEAQSQDEAAWAMIVGWFNRAVSEQGE</sequence>
<evidence type="ECO:0000313" key="4">
    <source>
        <dbReference type="Proteomes" id="UP000575068"/>
    </source>
</evidence>
<reference evidence="3 4" key="1">
    <citation type="submission" date="2020-08" db="EMBL/GenBank/DDBJ databases">
        <title>Genomic Encyclopedia of Type Strains, Phase IV (KMG-IV): sequencing the most valuable type-strain genomes for metagenomic binning, comparative biology and taxonomic classification.</title>
        <authorList>
            <person name="Goeker M."/>
        </authorList>
    </citation>
    <scope>NUCLEOTIDE SEQUENCE [LARGE SCALE GENOMIC DNA]</scope>
    <source>
        <strain evidence="3 4">DSM 7465</strain>
    </source>
</reference>
<dbReference type="Pfam" id="PF08327">
    <property type="entry name" value="AHSA1"/>
    <property type="match status" value="1"/>
</dbReference>
<dbReference type="InterPro" id="IPR013538">
    <property type="entry name" value="ASHA1/2-like_C"/>
</dbReference>
<evidence type="ECO:0000256" key="1">
    <source>
        <dbReference type="ARBA" id="ARBA00006817"/>
    </source>
</evidence>
<dbReference type="Proteomes" id="UP000575068">
    <property type="component" value="Unassembled WGS sequence"/>
</dbReference>
<feature type="domain" description="Activator of Hsp90 ATPase homologue 1/2-like C-terminal" evidence="2">
    <location>
        <begin position="11"/>
        <end position="133"/>
    </location>
</feature>
<dbReference type="RefSeq" id="WP_184477538.1">
    <property type="nucleotide sequence ID" value="NZ_JACHOV010000023.1"/>
</dbReference>
<comment type="similarity">
    <text evidence="1">Belongs to the AHA1 family.</text>
</comment>
<organism evidence="3 4">
    <name type="scientific">Rhizorhapis suberifaciens</name>
    <name type="common">corky root of lettuce</name>
    <dbReference type="NCBI Taxonomy" id="13656"/>
    <lineage>
        <taxon>Bacteria</taxon>
        <taxon>Pseudomonadati</taxon>
        <taxon>Pseudomonadota</taxon>
        <taxon>Alphaproteobacteria</taxon>
        <taxon>Sphingomonadales</taxon>
        <taxon>Sphingomonadaceae</taxon>
        <taxon>Rhizorhapis</taxon>
    </lineage>
</organism>
<protein>
    <submittedName>
        <fullName evidence="3">Uncharacterized protein YndB with AHSA1/START domain</fullName>
    </submittedName>
</protein>
<dbReference type="CDD" id="cd07814">
    <property type="entry name" value="SRPBCC_CalC_Aha1-like"/>
    <property type="match status" value="1"/>
</dbReference>
<gene>
    <name evidence="3" type="ORF">HNQ99_003323</name>
</gene>
<dbReference type="EMBL" id="JACHOV010000023">
    <property type="protein sequence ID" value="MBB4642985.1"/>
    <property type="molecule type" value="Genomic_DNA"/>
</dbReference>
<proteinExistence type="inferred from homology"/>
<dbReference type="InterPro" id="IPR023393">
    <property type="entry name" value="START-like_dom_sf"/>
</dbReference>
<keyword evidence="4" id="KW-1185">Reference proteome</keyword>